<evidence type="ECO:0000256" key="1">
    <source>
        <dbReference type="ARBA" id="ARBA00003196"/>
    </source>
</evidence>
<dbReference type="Gene3D" id="1.10.468.10">
    <property type="entry name" value="Photosynthetic Reaction Center, subunit C, domain 2"/>
    <property type="match status" value="1"/>
</dbReference>
<dbReference type="GO" id="GO:0020037">
    <property type="term" value="F:heme binding"/>
    <property type="evidence" value="ECO:0007669"/>
    <property type="project" value="InterPro"/>
</dbReference>
<keyword evidence="5" id="KW-0349">Heme</keyword>
<keyword evidence="11" id="KW-1185">Reference proteome</keyword>
<evidence type="ECO:0000256" key="8">
    <source>
        <dbReference type="ARBA" id="ARBA00023004"/>
    </source>
</evidence>
<dbReference type="Pfam" id="PF02276">
    <property type="entry name" value="CytoC_RC"/>
    <property type="match status" value="1"/>
</dbReference>
<dbReference type="SUPFAM" id="SSF48695">
    <property type="entry name" value="Multiheme cytochromes"/>
    <property type="match status" value="1"/>
</dbReference>
<protein>
    <recommendedName>
        <fullName evidence="2">Photosynthetic reaction center cytochrome c subunit</fullName>
    </recommendedName>
</protein>
<dbReference type="EMBL" id="CP054139">
    <property type="protein sequence ID" value="QKJ32243.1"/>
    <property type="molecule type" value="Genomic_DNA"/>
</dbReference>
<accession>A0A7D4PX58</accession>
<name>A0A7D4PX58_9SPHI</name>
<evidence type="ECO:0000256" key="6">
    <source>
        <dbReference type="ARBA" id="ARBA00022723"/>
    </source>
</evidence>
<evidence type="ECO:0000256" key="7">
    <source>
        <dbReference type="ARBA" id="ARBA00022982"/>
    </source>
</evidence>
<keyword evidence="4" id="KW-0602">Photosynthesis</keyword>
<dbReference type="GO" id="GO:0019684">
    <property type="term" value="P:photosynthesis, light reaction"/>
    <property type="evidence" value="ECO:0007669"/>
    <property type="project" value="InterPro"/>
</dbReference>
<dbReference type="NCBIfam" id="NF033196">
    <property type="entry name" value="c_type_nonphoto"/>
    <property type="match status" value="1"/>
</dbReference>
<evidence type="ECO:0000313" key="10">
    <source>
        <dbReference type="EMBL" id="QKJ32243.1"/>
    </source>
</evidence>
<evidence type="ECO:0000256" key="5">
    <source>
        <dbReference type="ARBA" id="ARBA00022617"/>
    </source>
</evidence>
<reference evidence="10 11" key="1">
    <citation type="submission" date="2020-05" db="EMBL/GenBank/DDBJ databases">
        <title>Mucilaginibacter mali sp. nov.</title>
        <authorList>
            <person name="Kim H.S."/>
            <person name="Lee K.C."/>
            <person name="Suh M.K."/>
            <person name="Kim J.-S."/>
            <person name="Han K.-I."/>
            <person name="Eom M.K."/>
            <person name="Shin Y.K."/>
            <person name="Lee J.-S."/>
        </authorList>
    </citation>
    <scope>NUCLEOTIDE SEQUENCE [LARGE SCALE GENOMIC DNA]</scope>
    <source>
        <strain evidence="10 11">G2-14</strain>
    </source>
</reference>
<comment type="function">
    <text evidence="1">The reaction center of purple bacteria contains a tightly bound cytochrome molecule which re-reduces the photo oxidized primary electron donor.</text>
</comment>
<keyword evidence="7" id="KW-0249">Electron transport</keyword>
<dbReference type="RefSeq" id="WP_173416894.1">
    <property type="nucleotide sequence ID" value="NZ_CP054139.1"/>
</dbReference>
<dbReference type="GO" id="GO:0009055">
    <property type="term" value="F:electron transfer activity"/>
    <property type="evidence" value="ECO:0007669"/>
    <property type="project" value="InterPro"/>
</dbReference>
<dbReference type="GO" id="GO:0030077">
    <property type="term" value="C:plasma membrane light-harvesting complex"/>
    <property type="evidence" value="ECO:0007669"/>
    <property type="project" value="InterPro"/>
</dbReference>
<evidence type="ECO:0000256" key="9">
    <source>
        <dbReference type="SAM" id="SignalP"/>
    </source>
</evidence>
<dbReference type="InterPro" id="IPR036280">
    <property type="entry name" value="Multihaem_cyt_sf"/>
</dbReference>
<keyword evidence="3" id="KW-0813">Transport</keyword>
<proteinExistence type="predicted"/>
<organism evidence="10 11">
    <name type="scientific">Mucilaginibacter mali</name>
    <dbReference type="NCBI Taxonomy" id="2740462"/>
    <lineage>
        <taxon>Bacteria</taxon>
        <taxon>Pseudomonadati</taxon>
        <taxon>Bacteroidota</taxon>
        <taxon>Sphingobacteriia</taxon>
        <taxon>Sphingobacteriales</taxon>
        <taxon>Sphingobacteriaceae</taxon>
        <taxon>Mucilaginibacter</taxon>
    </lineage>
</organism>
<dbReference type="Proteomes" id="UP000505355">
    <property type="component" value="Chromosome"/>
</dbReference>
<dbReference type="InterPro" id="IPR023119">
    <property type="entry name" value="Multihaem_cyt_PRC_cyt_su-like"/>
</dbReference>
<keyword evidence="6" id="KW-0479">Metal-binding</keyword>
<dbReference type="GO" id="GO:0005506">
    <property type="term" value="F:iron ion binding"/>
    <property type="evidence" value="ECO:0007669"/>
    <property type="project" value="InterPro"/>
</dbReference>
<keyword evidence="9" id="KW-0732">Signal</keyword>
<dbReference type="InterPro" id="IPR003158">
    <property type="entry name" value="Photosyn_RC_cyt_c-su"/>
</dbReference>
<feature type="chain" id="PRO_5029010714" description="Photosynthetic reaction center cytochrome c subunit" evidence="9">
    <location>
        <begin position="24"/>
        <end position="138"/>
    </location>
</feature>
<evidence type="ECO:0000313" key="11">
    <source>
        <dbReference type="Proteomes" id="UP000505355"/>
    </source>
</evidence>
<evidence type="ECO:0000256" key="2">
    <source>
        <dbReference type="ARBA" id="ARBA00015978"/>
    </source>
</evidence>
<dbReference type="KEGG" id="mmab:HQ865_21585"/>
<dbReference type="AlphaFoldDB" id="A0A7D4PX58"/>
<evidence type="ECO:0000256" key="4">
    <source>
        <dbReference type="ARBA" id="ARBA00022531"/>
    </source>
</evidence>
<sequence length="138" mass="14938">MIRLNKKHLVIAGFGAVIALCVAATPAKPTEVKYTNLKVLPKNISPKELQGMMVDDFQDGLGVTCNFCHANAADGHGLDFASDAKPEKEIARAMMRMTIGLNKKYFKVKHPKLGTDALVVNCNTCHKGQAFPDGAEPK</sequence>
<evidence type="ECO:0000256" key="3">
    <source>
        <dbReference type="ARBA" id="ARBA00022448"/>
    </source>
</evidence>
<gene>
    <name evidence="10" type="ORF">HQ865_21585</name>
</gene>
<feature type="signal peptide" evidence="9">
    <location>
        <begin position="1"/>
        <end position="23"/>
    </location>
</feature>
<keyword evidence="8" id="KW-0408">Iron</keyword>